<evidence type="ECO:0000259" key="5">
    <source>
        <dbReference type="SMART" id="SM00990"/>
    </source>
</evidence>
<dbReference type="InterPro" id="IPR002732">
    <property type="entry name" value="Hjc"/>
</dbReference>
<comment type="cofactor">
    <cofactor evidence="1">
        <name>Mg(2+)</name>
        <dbReference type="ChEBI" id="CHEBI:18420"/>
    </cofactor>
</comment>
<evidence type="ECO:0000256" key="4">
    <source>
        <dbReference type="ARBA" id="ARBA00029354"/>
    </source>
</evidence>
<dbReference type="RefSeq" id="WP_008821500.1">
    <property type="nucleotide sequence ID" value="NZ_GG770383.1"/>
</dbReference>
<protein>
    <submittedName>
        <fullName evidence="6">Holliday junction resolvase Hjc</fullName>
    </submittedName>
</protein>
<accession>D6LIL6</accession>
<feature type="domain" description="VRR-NUC" evidence="5">
    <location>
        <begin position="14"/>
        <end position="96"/>
    </location>
</feature>
<dbReference type="EMBL" id="GG770383">
    <property type="protein sequence ID" value="EFG28242.2"/>
    <property type="molecule type" value="Genomic_DNA"/>
</dbReference>
<evidence type="ECO:0000256" key="1">
    <source>
        <dbReference type="ARBA" id="ARBA00001946"/>
    </source>
</evidence>
<evidence type="ECO:0000256" key="3">
    <source>
        <dbReference type="ARBA" id="ARBA00022801"/>
    </source>
</evidence>
<comment type="catalytic activity">
    <reaction evidence="4">
        <text>Endonucleolytic cleavage at a junction such as a reciprocal single-stranded crossover between two homologous DNA duplexes (Holliday junction).</text>
        <dbReference type="EC" id="3.1.21.10"/>
    </reaction>
</comment>
<gene>
    <name evidence="6" type="ORF">HMPREF0400_01581</name>
</gene>
<dbReference type="Gene3D" id="3.40.1350.10">
    <property type="match status" value="1"/>
</dbReference>
<sequence length="108" mass="12043">MKDNNVKNKDIKELKEKAVENKIKKWLKDKGYWFFKVHGSIFQPSGIPDILACIDGKFVAIEVKRTKGGVVSPLQKAQIAKIKENGGIAGVASSMEEFLEILKEGKLL</sequence>
<dbReference type="SUPFAM" id="SSF52980">
    <property type="entry name" value="Restriction endonuclease-like"/>
    <property type="match status" value="1"/>
</dbReference>
<name>D6LIL6_9FUSO</name>
<dbReference type="AlphaFoldDB" id="D6LIL6"/>
<dbReference type="Proteomes" id="UP000003964">
    <property type="component" value="Unassembled WGS sequence"/>
</dbReference>
<dbReference type="Pfam" id="PF01870">
    <property type="entry name" value="Hjc"/>
    <property type="match status" value="1"/>
</dbReference>
<keyword evidence="2" id="KW-0540">Nuclease</keyword>
<evidence type="ECO:0000313" key="6">
    <source>
        <dbReference type="EMBL" id="EFG28242.2"/>
    </source>
</evidence>
<evidence type="ECO:0000313" key="7">
    <source>
        <dbReference type="Proteomes" id="UP000003964"/>
    </source>
</evidence>
<reference evidence="6 7" key="1">
    <citation type="submission" date="2010-03" db="EMBL/GenBank/DDBJ databases">
        <title>The Genome Sequence of Fusobacterium sp. 1_1_41FAA.</title>
        <authorList>
            <consortium name="The Broad Institute Genome Sequencing Platform"/>
            <person name="Ward D."/>
            <person name="Earl A."/>
            <person name="Feldgarden M."/>
            <person name="Gevers D."/>
            <person name="Young S.K."/>
            <person name="Zeng Q."/>
            <person name="Koehrsen M."/>
            <person name="Alvarado L."/>
            <person name="Berlin A."/>
            <person name="Borenstein D."/>
            <person name="Chapman S."/>
            <person name="Chen Z."/>
            <person name="Engels R."/>
            <person name="Freedman E."/>
            <person name="Gellesch M."/>
            <person name="Goldberg J."/>
            <person name="Griggs A."/>
            <person name="Gujja S."/>
            <person name="Heilman E."/>
            <person name="Heiman D."/>
            <person name="Hepburn T."/>
            <person name="Howarth C."/>
            <person name="Jen D."/>
            <person name="Larson L."/>
            <person name="Mehta T."/>
            <person name="Park D."/>
            <person name="Pearson M."/>
            <person name="Richards J."/>
            <person name="Roberts A."/>
            <person name="Saif S."/>
            <person name="Shea T."/>
            <person name="Shenoy N."/>
            <person name="Sisk P."/>
            <person name="Stolte C."/>
            <person name="Sykes S."/>
            <person name="Walk T."/>
            <person name="White J."/>
            <person name="Yandava C."/>
            <person name="Strauss J.C."/>
            <person name="Ambrose C.E."/>
            <person name="Allen-Vercoe E."/>
            <person name="Haas B."/>
            <person name="Henn M.R."/>
            <person name="Nusbaum C."/>
            <person name="Birren B."/>
        </authorList>
    </citation>
    <scope>NUCLEOTIDE SEQUENCE [LARGE SCALE GENOMIC DNA]</scope>
    <source>
        <strain evidence="6 7">1_1_41FAA</strain>
    </source>
</reference>
<organism evidence="6 7">
    <name type="scientific">Fusobacterium periodonticum 1_1_41FAA</name>
    <dbReference type="NCBI Taxonomy" id="469621"/>
    <lineage>
        <taxon>Bacteria</taxon>
        <taxon>Fusobacteriati</taxon>
        <taxon>Fusobacteriota</taxon>
        <taxon>Fusobacteriia</taxon>
        <taxon>Fusobacteriales</taxon>
        <taxon>Fusobacteriaceae</taxon>
        <taxon>Fusobacterium</taxon>
    </lineage>
</organism>
<dbReference type="GO" id="GO:0003676">
    <property type="term" value="F:nucleic acid binding"/>
    <property type="evidence" value="ECO:0007669"/>
    <property type="project" value="InterPro"/>
</dbReference>
<dbReference type="InterPro" id="IPR011856">
    <property type="entry name" value="tRNA_endonuc-like_dom_sf"/>
</dbReference>
<dbReference type="InterPro" id="IPR014883">
    <property type="entry name" value="VRR_NUC"/>
</dbReference>
<proteinExistence type="predicted"/>
<dbReference type="GO" id="GO:0008821">
    <property type="term" value="F:crossover junction DNA endonuclease activity"/>
    <property type="evidence" value="ECO:0007669"/>
    <property type="project" value="UniProtKB-EC"/>
</dbReference>
<dbReference type="InterPro" id="IPR011335">
    <property type="entry name" value="Restrct_endonuc-II-like"/>
</dbReference>
<dbReference type="SMART" id="SM00990">
    <property type="entry name" value="VRR_NUC"/>
    <property type="match status" value="1"/>
</dbReference>
<evidence type="ECO:0000256" key="2">
    <source>
        <dbReference type="ARBA" id="ARBA00022722"/>
    </source>
</evidence>
<keyword evidence="3" id="KW-0378">Hydrolase</keyword>